<dbReference type="InterPro" id="IPR013216">
    <property type="entry name" value="Methyltransf_11"/>
</dbReference>
<dbReference type="AlphaFoldDB" id="A0A1G7KYT3"/>
<dbReference type="RefSeq" id="WP_092691005.1">
    <property type="nucleotide sequence ID" value="NZ_FNBK01000006.1"/>
</dbReference>
<dbReference type="SUPFAM" id="SSF53335">
    <property type="entry name" value="S-adenosyl-L-methionine-dependent methyltransferases"/>
    <property type="match status" value="1"/>
</dbReference>
<evidence type="ECO:0000259" key="1">
    <source>
        <dbReference type="Pfam" id="PF08241"/>
    </source>
</evidence>
<dbReference type="PANTHER" id="PTHR42912:SF45">
    <property type="entry name" value="23S RRNA (GUANINE(745)-N(1))-METHYLTRANSFERASE"/>
    <property type="match status" value="1"/>
</dbReference>
<dbReference type="GO" id="GO:0032259">
    <property type="term" value="P:methylation"/>
    <property type="evidence" value="ECO:0007669"/>
    <property type="project" value="UniProtKB-KW"/>
</dbReference>
<evidence type="ECO:0000313" key="2">
    <source>
        <dbReference type="EMBL" id="SDF42375.1"/>
    </source>
</evidence>
<dbReference type="Pfam" id="PF08241">
    <property type="entry name" value="Methyltransf_11"/>
    <property type="match status" value="1"/>
</dbReference>
<reference evidence="3" key="1">
    <citation type="submission" date="2016-10" db="EMBL/GenBank/DDBJ databases">
        <authorList>
            <person name="Varghese N."/>
            <person name="Submissions S."/>
        </authorList>
    </citation>
    <scope>NUCLEOTIDE SEQUENCE [LARGE SCALE GENOMIC DNA]</scope>
    <source>
        <strain evidence="3">IBRC-M 10760</strain>
    </source>
</reference>
<dbReference type="Proteomes" id="UP000199076">
    <property type="component" value="Unassembled WGS sequence"/>
</dbReference>
<dbReference type="Gene3D" id="3.40.50.150">
    <property type="entry name" value="Vaccinia Virus protein VP39"/>
    <property type="match status" value="1"/>
</dbReference>
<proteinExistence type="predicted"/>
<keyword evidence="2" id="KW-0808">Transferase</keyword>
<gene>
    <name evidence="2" type="ORF">SAMN05216218_10690</name>
</gene>
<dbReference type="InterPro" id="IPR029063">
    <property type="entry name" value="SAM-dependent_MTases_sf"/>
</dbReference>
<sequence>MDRRQVKESWEALSETYARTRPTDGNDVALLDELVERLPADPRVLDVGCGDGQRTLANLDGTDRVGLDFARAGLDLAARNVPVARLVQGDMTRLPLQAGSVDAITAYHAVFHVPQANHPDVYREFARVLRPGGLVLTTVGGSRYETVRRGWLGSDERMFFSTPGRDRTREQLRAAGFDVRWERHVDDPLGSAALFLLAELRA</sequence>
<dbReference type="CDD" id="cd02440">
    <property type="entry name" value="AdoMet_MTases"/>
    <property type="match status" value="1"/>
</dbReference>
<feature type="domain" description="Methyltransferase type 11" evidence="1">
    <location>
        <begin position="45"/>
        <end position="136"/>
    </location>
</feature>
<name>A0A1G7KYT3_9EURY</name>
<dbReference type="InterPro" id="IPR050508">
    <property type="entry name" value="Methyltransf_Superfamily"/>
</dbReference>
<dbReference type="GO" id="GO:0008757">
    <property type="term" value="F:S-adenosylmethionine-dependent methyltransferase activity"/>
    <property type="evidence" value="ECO:0007669"/>
    <property type="project" value="InterPro"/>
</dbReference>
<dbReference type="EMBL" id="FNBK01000006">
    <property type="protein sequence ID" value="SDF42375.1"/>
    <property type="molecule type" value="Genomic_DNA"/>
</dbReference>
<keyword evidence="2" id="KW-0489">Methyltransferase</keyword>
<keyword evidence="3" id="KW-1185">Reference proteome</keyword>
<evidence type="ECO:0000313" key="3">
    <source>
        <dbReference type="Proteomes" id="UP000199076"/>
    </source>
</evidence>
<dbReference type="OrthoDB" id="8915at2157"/>
<organism evidence="2 3">
    <name type="scientific">Halorientalis regularis</name>
    <dbReference type="NCBI Taxonomy" id="660518"/>
    <lineage>
        <taxon>Archaea</taxon>
        <taxon>Methanobacteriati</taxon>
        <taxon>Methanobacteriota</taxon>
        <taxon>Stenosarchaea group</taxon>
        <taxon>Halobacteria</taxon>
        <taxon>Halobacteriales</taxon>
        <taxon>Haloarculaceae</taxon>
        <taxon>Halorientalis</taxon>
    </lineage>
</organism>
<protein>
    <submittedName>
        <fullName evidence="2">Methyltransferase domain-containing protein</fullName>
    </submittedName>
</protein>
<accession>A0A1G7KYT3</accession>
<dbReference type="STRING" id="660518.SAMN05216218_10690"/>
<dbReference type="PANTHER" id="PTHR42912">
    <property type="entry name" value="METHYLTRANSFERASE"/>
    <property type="match status" value="1"/>
</dbReference>